<dbReference type="Proteomes" id="UP000612362">
    <property type="component" value="Unassembled WGS sequence"/>
</dbReference>
<proteinExistence type="predicted"/>
<evidence type="ECO:0000313" key="4">
    <source>
        <dbReference type="Proteomes" id="UP000612362"/>
    </source>
</evidence>
<protein>
    <recommendedName>
        <fullName evidence="2">Leucine rich repeat variant domain-containing protein</fullName>
    </recommendedName>
</protein>
<keyword evidence="4" id="KW-1185">Reference proteome</keyword>
<reference evidence="3" key="1">
    <citation type="submission" date="2020-10" db="EMBL/GenBank/DDBJ databases">
        <title>Taxonomic study of unclassified bacteria belonging to the class Ktedonobacteria.</title>
        <authorList>
            <person name="Yabe S."/>
            <person name="Wang C.M."/>
            <person name="Zheng Y."/>
            <person name="Sakai Y."/>
            <person name="Cavaletti L."/>
            <person name="Monciardini P."/>
            <person name="Donadio S."/>
        </authorList>
    </citation>
    <scope>NUCLEOTIDE SEQUENCE</scope>
    <source>
        <strain evidence="3">SOSP1-1</strain>
    </source>
</reference>
<accession>A0A8J3I5P2</accession>
<gene>
    <name evidence="3" type="ORF">KSX_54430</name>
</gene>
<sequence length="73" mass="7935">MMEQDSKEQRRAEASNPATNARRLKTLSADADLRILVAGNPAAPPHLLQRLAQDQDEAVRKNVTSNPNTPGST</sequence>
<comment type="caution">
    <text evidence="3">The sequence shown here is derived from an EMBL/GenBank/DDBJ whole genome shotgun (WGS) entry which is preliminary data.</text>
</comment>
<evidence type="ECO:0000313" key="3">
    <source>
        <dbReference type="EMBL" id="GHO47280.1"/>
    </source>
</evidence>
<dbReference type="AlphaFoldDB" id="A0A8J3I5P2"/>
<evidence type="ECO:0000259" key="2">
    <source>
        <dbReference type="Pfam" id="PF25591"/>
    </source>
</evidence>
<dbReference type="Gene3D" id="1.25.10.10">
    <property type="entry name" value="Leucine-rich Repeat Variant"/>
    <property type="match status" value="1"/>
</dbReference>
<feature type="region of interest" description="Disordered" evidence="1">
    <location>
        <begin position="1"/>
        <end position="25"/>
    </location>
</feature>
<name>A0A8J3I5P2_9CHLR</name>
<feature type="domain" description="Leucine rich repeat variant" evidence="2">
    <location>
        <begin position="9"/>
        <end position="64"/>
    </location>
</feature>
<dbReference type="InterPro" id="IPR011989">
    <property type="entry name" value="ARM-like"/>
</dbReference>
<dbReference type="EMBL" id="BNJF01000003">
    <property type="protein sequence ID" value="GHO47280.1"/>
    <property type="molecule type" value="Genomic_DNA"/>
</dbReference>
<feature type="compositionally biased region" description="Basic and acidic residues" evidence="1">
    <location>
        <begin position="1"/>
        <end position="13"/>
    </location>
</feature>
<dbReference type="RefSeq" id="WP_220196601.1">
    <property type="nucleotide sequence ID" value="NZ_BNJF01000003.1"/>
</dbReference>
<evidence type="ECO:0000256" key="1">
    <source>
        <dbReference type="SAM" id="MobiDB-lite"/>
    </source>
</evidence>
<organism evidence="3 4">
    <name type="scientific">Ktedonospora formicarum</name>
    <dbReference type="NCBI Taxonomy" id="2778364"/>
    <lineage>
        <taxon>Bacteria</taxon>
        <taxon>Bacillati</taxon>
        <taxon>Chloroflexota</taxon>
        <taxon>Ktedonobacteria</taxon>
        <taxon>Ktedonobacterales</taxon>
        <taxon>Ktedonobacteraceae</taxon>
        <taxon>Ktedonospora</taxon>
    </lineage>
</organism>
<dbReference type="Pfam" id="PF25591">
    <property type="entry name" value="LRV_2"/>
    <property type="match status" value="1"/>
</dbReference>
<dbReference type="InterPro" id="IPR057893">
    <property type="entry name" value="LRV_2"/>
</dbReference>